<comment type="similarity">
    <text evidence="2">Belongs to the TRAFAC class myosin-kinesin ATPase superfamily. Kinesin family.</text>
</comment>
<dbReference type="GO" id="GO:0008017">
    <property type="term" value="F:microtubule binding"/>
    <property type="evidence" value="ECO:0000318"/>
    <property type="project" value="GO_Central"/>
</dbReference>
<dbReference type="InterPro" id="IPR027640">
    <property type="entry name" value="Kinesin-like_fam"/>
</dbReference>
<dbReference type="PRINTS" id="PR00380">
    <property type="entry name" value="KINESINHEAVY"/>
</dbReference>
<keyword evidence="2" id="KW-0067">ATP-binding</keyword>
<dbReference type="SUPFAM" id="SSF52540">
    <property type="entry name" value="P-loop containing nucleoside triphosphate hydrolases"/>
    <property type="match status" value="1"/>
</dbReference>
<evidence type="ECO:0000313" key="4">
    <source>
        <dbReference type="EMBL" id="KAF5818787.1"/>
    </source>
</evidence>
<dbReference type="Proteomes" id="UP000215914">
    <property type="component" value="Chromosome 4"/>
</dbReference>
<dbReference type="GO" id="GO:0016887">
    <property type="term" value="F:ATP hydrolysis activity"/>
    <property type="evidence" value="ECO:0000318"/>
    <property type="project" value="GO_Central"/>
</dbReference>
<feature type="domain" description="Kinesin motor" evidence="3">
    <location>
        <begin position="3"/>
        <end position="324"/>
    </location>
</feature>
<dbReference type="SMART" id="SM00129">
    <property type="entry name" value="KISc"/>
    <property type="match status" value="1"/>
</dbReference>
<reference evidence="5" key="2">
    <citation type="submission" date="2017-02" db="EMBL/GenBank/DDBJ databases">
        <title>Sunflower complete genome.</title>
        <authorList>
            <person name="Langlade N."/>
            <person name="Munos S."/>
        </authorList>
    </citation>
    <scope>NUCLEOTIDE SEQUENCE [LARGE SCALE GENOMIC DNA]</scope>
    <source>
        <tissue evidence="5">Leaves</tissue>
    </source>
</reference>
<dbReference type="InterPro" id="IPR001752">
    <property type="entry name" value="Kinesin_motor_dom"/>
</dbReference>
<organism evidence="5 6">
    <name type="scientific">Helianthus annuus</name>
    <name type="common">Common sunflower</name>
    <dbReference type="NCBI Taxonomy" id="4232"/>
    <lineage>
        <taxon>Eukaryota</taxon>
        <taxon>Viridiplantae</taxon>
        <taxon>Streptophyta</taxon>
        <taxon>Embryophyta</taxon>
        <taxon>Tracheophyta</taxon>
        <taxon>Spermatophyta</taxon>
        <taxon>Magnoliopsida</taxon>
        <taxon>eudicotyledons</taxon>
        <taxon>Gunneridae</taxon>
        <taxon>Pentapetalae</taxon>
        <taxon>asterids</taxon>
        <taxon>campanulids</taxon>
        <taxon>Asterales</taxon>
        <taxon>Asteraceae</taxon>
        <taxon>Asteroideae</taxon>
        <taxon>Heliantheae alliance</taxon>
        <taxon>Heliantheae</taxon>
        <taxon>Helianthus</taxon>
    </lineage>
</organism>
<dbReference type="STRING" id="4232.A0A251V016"/>
<dbReference type="Gramene" id="mRNA:HanXRQr2_Chr02g0070111">
    <property type="protein sequence ID" value="mRNA:HanXRQr2_Chr02g0070111"/>
    <property type="gene ID" value="HanXRQr2_Chr02g0070111"/>
</dbReference>
<dbReference type="Pfam" id="PF00225">
    <property type="entry name" value="Kinesin"/>
    <property type="match status" value="1"/>
</dbReference>
<dbReference type="GO" id="GO:0007018">
    <property type="term" value="P:microtubule-based movement"/>
    <property type="evidence" value="ECO:0000318"/>
    <property type="project" value="GO_Central"/>
</dbReference>
<reference evidence="4 6" key="1">
    <citation type="journal article" date="2017" name="Nature">
        <title>The sunflower genome provides insights into oil metabolism, flowering and Asterid evolution.</title>
        <authorList>
            <person name="Badouin H."/>
            <person name="Gouzy J."/>
            <person name="Grassa C.J."/>
            <person name="Murat F."/>
            <person name="Staton S.E."/>
            <person name="Cottret L."/>
            <person name="Lelandais-Briere C."/>
            <person name="Owens G.L."/>
            <person name="Carrere S."/>
            <person name="Mayjonade B."/>
            <person name="Legrand L."/>
            <person name="Gill N."/>
            <person name="Kane N.C."/>
            <person name="Bowers J.E."/>
            <person name="Hubner S."/>
            <person name="Bellec A."/>
            <person name="Berard A."/>
            <person name="Berges H."/>
            <person name="Blanchet N."/>
            <person name="Boniface M.C."/>
            <person name="Brunel D."/>
            <person name="Catrice O."/>
            <person name="Chaidir N."/>
            <person name="Claudel C."/>
            <person name="Donnadieu C."/>
            <person name="Faraut T."/>
            <person name="Fievet G."/>
            <person name="Helmstetter N."/>
            <person name="King M."/>
            <person name="Knapp S.J."/>
            <person name="Lai Z."/>
            <person name="Le Paslier M.C."/>
            <person name="Lippi Y."/>
            <person name="Lorenzon L."/>
            <person name="Mandel J.R."/>
            <person name="Marage G."/>
            <person name="Marchand G."/>
            <person name="Marquand E."/>
            <person name="Bret-Mestries E."/>
            <person name="Morien E."/>
            <person name="Nambeesan S."/>
            <person name="Nguyen T."/>
            <person name="Pegot-Espagnet P."/>
            <person name="Pouilly N."/>
            <person name="Raftis F."/>
            <person name="Sallet E."/>
            <person name="Schiex T."/>
            <person name="Thomas J."/>
            <person name="Vandecasteele C."/>
            <person name="Vares D."/>
            <person name="Vear F."/>
            <person name="Vautrin S."/>
            <person name="Crespi M."/>
            <person name="Mangin B."/>
            <person name="Burke J.M."/>
            <person name="Salse J."/>
            <person name="Munos S."/>
            <person name="Vincourt P."/>
            <person name="Rieseberg L.H."/>
            <person name="Langlade N.B."/>
        </authorList>
    </citation>
    <scope>NUCLEOTIDE SEQUENCE [LARGE SCALE GENOMIC DNA]</scope>
    <source>
        <strain evidence="6">cv. SF193</strain>
        <tissue evidence="4">Leaves</tissue>
    </source>
</reference>
<dbReference type="GO" id="GO:0005524">
    <property type="term" value="F:ATP binding"/>
    <property type="evidence" value="ECO:0007669"/>
    <property type="project" value="UniProtKB-UniRule"/>
</dbReference>
<dbReference type="GO" id="GO:0008574">
    <property type="term" value="F:plus-end-directed microtubule motor activity"/>
    <property type="evidence" value="ECO:0000318"/>
    <property type="project" value="GO_Central"/>
</dbReference>
<dbReference type="AlphaFoldDB" id="A0A251V016"/>
<dbReference type="InParanoid" id="A0A251V016"/>
<dbReference type="GO" id="GO:0005871">
    <property type="term" value="C:kinesin complex"/>
    <property type="evidence" value="ECO:0000318"/>
    <property type="project" value="GO_Central"/>
</dbReference>
<dbReference type="GO" id="GO:0030705">
    <property type="term" value="P:cytoskeleton-dependent intracellular transport"/>
    <property type="evidence" value="ECO:0000318"/>
    <property type="project" value="GO_Central"/>
</dbReference>
<protein>
    <submittedName>
        <fullName evidence="4">Plus-end-directed kinesin ATPase</fullName>
        <ecNumber evidence="4">5.6.1.3</ecNumber>
    </submittedName>
    <submittedName>
        <fullName evidence="5">Putative ATP binding microtubule motor family protein</fullName>
    </submittedName>
</protein>
<dbReference type="GO" id="GO:0005874">
    <property type="term" value="C:microtubule"/>
    <property type="evidence" value="ECO:0000318"/>
    <property type="project" value="GO_Central"/>
</dbReference>
<dbReference type="InterPro" id="IPR027417">
    <property type="entry name" value="P-loop_NTPase"/>
</dbReference>
<dbReference type="InterPro" id="IPR036961">
    <property type="entry name" value="Kinesin_motor_dom_sf"/>
</dbReference>
<keyword evidence="1 2" id="KW-0505">Motor protein</keyword>
<keyword evidence="2" id="KW-0547">Nucleotide-binding</keyword>
<evidence type="ECO:0000313" key="6">
    <source>
        <dbReference type="Proteomes" id="UP000215914"/>
    </source>
</evidence>
<reference evidence="4" key="3">
    <citation type="submission" date="2020-06" db="EMBL/GenBank/DDBJ databases">
        <title>Helianthus annuus Genome sequencing and assembly Release 2.</title>
        <authorList>
            <person name="Gouzy J."/>
            <person name="Langlade N."/>
            <person name="Munos S."/>
        </authorList>
    </citation>
    <scope>NUCLEOTIDE SEQUENCE</scope>
    <source>
        <tissue evidence="4">Leaves</tissue>
    </source>
</reference>
<evidence type="ECO:0000259" key="3">
    <source>
        <dbReference type="PROSITE" id="PS50067"/>
    </source>
</evidence>
<dbReference type="EC" id="5.6.1.3" evidence="4"/>
<name>A0A251V016_HELAN</name>
<evidence type="ECO:0000256" key="2">
    <source>
        <dbReference type="PROSITE-ProRule" id="PRU00283"/>
    </source>
</evidence>
<dbReference type="Gene3D" id="3.40.850.10">
    <property type="entry name" value="Kinesin motor domain"/>
    <property type="match status" value="1"/>
</dbReference>
<feature type="binding site" evidence="2">
    <location>
        <begin position="83"/>
        <end position="90"/>
    </location>
    <ligand>
        <name>ATP</name>
        <dbReference type="ChEBI" id="CHEBI:30616"/>
    </ligand>
</feature>
<dbReference type="EMBL" id="CM007893">
    <property type="protein sequence ID" value="OTG28619.1"/>
    <property type="molecule type" value="Genomic_DNA"/>
</dbReference>
<keyword evidence="4" id="KW-0413">Isomerase</keyword>
<dbReference type="FunCoup" id="A0A251V016">
    <property type="interactions" value="252"/>
</dbReference>
<gene>
    <name evidence="5" type="ORF">HannXRQ_Chr04g0113271</name>
    <name evidence="4" type="ORF">HanXRQr2_Chr02g0070111</name>
</gene>
<sequence length="394" mass="44199">MANIRVCARFRPAILQDDGEVLHFARSDSRSFTLQDENDEHHTFSFDKVFYKDSEQADVYEFLASHLVRDVVKGINGTIITYGETGAGKTYTMEGANIMETENYKKGLLPRVVDELFEVISLCGEATAYKIKLSMVEIYMERVRDLLDLSKDNIQIEEHEEHGMLLCGSTEILISDGEEALKLLSSGIANRAVGESKTNKASSRSHCIYIFTVEKEVANEKRVSTGKLVLVDLTGSETTDADGRALEEAKTIKKSLSALENMIDALISGQENHISFRDSKITRILQATLGGSFQTALLCCCSPGLCHFPKTLCTLLFGARIKALSAFNEAMSSMKETTEKLVYTTAELLRENQRLKQIMREMYEEVMHVNKKMVVDCEEILHLIKKHQETPGQI</sequence>
<accession>A0A251V016</accession>
<keyword evidence="6" id="KW-1185">Reference proteome</keyword>
<dbReference type="PANTHER" id="PTHR47968:SF17">
    <property type="entry name" value="KINESIN-LIKE PROTEIN"/>
    <property type="match status" value="1"/>
</dbReference>
<dbReference type="PROSITE" id="PS50067">
    <property type="entry name" value="KINESIN_MOTOR_2"/>
    <property type="match status" value="1"/>
</dbReference>
<proteinExistence type="inferred from homology"/>
<evidence type="ECO:0000313" key="5">
    <source>
        <dbReference type="EMBL" id="OTG28619.1"/>
    </source>
</evidence>
<evidence type="ECO:0000256" key="1">
    <source>
        <dbReference type="ARBA" id="ARBA00023175"/>
    </source>
</evidence>
<dbReference type="EMBL" id="MNCJ02000317">
    <property type="protein sequence ID" value="KAF5818787.1"/>
    <property type="molecule type" value="Genomic_DNA"/>
</dbReference>
<dbReference type="PANTHER" id="PTHR47968">
    <property type="entry name" value="CENTROMERE PROTEIN E"/>
    <property type="match status" value="1"/>
</dbReference>
<dbReference type="GO" id="GO:0005737">
    <property type="term" value="C:cytoplasm"/>
    <property type="evidence" value="ECO:0000318"/>
    <property type="project" value="GO_Central"/>
</dbReference>
<dbReference type="OrthoDB" id="3176171at2759"/>